<gene>
    <name evidence="8" type="ORF">O0I10_005067</name>
</gene>
<dbReference type="Pfam" id="PF01284">
    <property type="entry name" value="MARVEL"/>
    <property type="match status" value="1"/>
</dbReference>
<keyword evidence="9" id="KW-1185">Reference proteome</keyword>
<feature type="transmembrane region" description="Helical" evidence="6">
    <location>
        <begin position="162"/>
        <end position="182"/>
    </location>
</feature>
<evidence type="ECO:0000256" key="5">
    <source>
        <dbReference type="SAM" id="MobiDB-lite"/>
    </source>
</evidence>
<dbReference type="AlphaFoldDB" id="A0AAD7V5E7"/>
<protein>
    <recommendedName>
        <fullName evidence="7">MARVEL domain-containing protein</fullName>
    </recommendedName>
</protein>
<evidence type="ECO:0000256" key="6">
    <source>
        <dbReference type="SAM" id="Phobius"/>
    </source>
</evidence>
<evidence type="ECO:0000313" key="8">
    <source>
        <dbReference type="EMBL" id="KAJ8659352.1"/>
    </source>
</evidence>
<feature type="transmembrane region" description="Helical" evidence="6">
    <location>
        <begin position="26"/>
        <end position="47"/>
    </location>
</feature>
<organism evidence="8 9">
    <name type="scientific">Lichtheimia ornata</name>
    <dbReference type="NCBI Taxonomy" id="688661"/>
    <lineage>
        <taxon>Eukaryota</taxon>
        <taxon>Fungi</taxon>
        <taxon>Fungi incertae sedis</taxon>
        <taxon>Mucoromycota</taxon>
        <taxon>Mucoromycotina</taxon>
        <taxon>Mucoromycetes</taxon>
        <taxon>Mucorales</taxon>
        <taxon>Lichtheimiaceae</taxon>
        <taxon>Lichtheimia</taxon>
    </lineage>
</organism>
<feature type="transmembrane region" description="Helical" evidence="6">
    <location>
        <begin position="104"/>
        <end position="123"/>
    </location>
</feature>
<proteinExistence type="predicted"/>
<sequence>MGQSFNIELPVSVPAGLPQSNTIKSILHILQVLCTFITVCVIASVISTEMKFYGSSQSGPNWTLFVALSSLAVPIGLVVFPWIYDKQGKFRRLGKFCLKPRTNLIFTSFYTVFWATAGIAMSVHSGDPDNCTLFGDMREEYGDEYTNAWPTQCTNAKVAAGFSWTTCFLWLGSLVCTLIIFWKEKQTIQQNLKEHEANKQAVLQMQQHEMNNEDMYDEPIVPGGGRKGDYAGYYEEDDMRPQSFEQSRPLHQSPPPPAHHTSGSPYGSPFGQHQEKHDSYGGGGASPYQQYDPYPEQPTTNNAAAAHPSPFDDYYAHHSPEPPMAQQPYTVPSPPQQHGGSFTPMPMPDHTHYSNSASPEMNNNNRY</sequence>
<feature type="domain" description="MARVEL" evidence="7">
    <location>
        <begin position="23"/>
        <end position="175"/>
    </location>
</feature>
<evidence type="ECO:0000313" key="9">
    <source>
        <dbReference type="Proteomes" id="UP001234581"/>
    </source>
</evidence>
<keyword evidence="3 6" id="KW-1133">Transmembrane helix</keyword>
<evidence type="ECO:0000256" key="2">
    <source>
        <dbReference type="ARBA" id="ARBA00022692"/>
    </source>
</evidence>
<accession>A0AAD7V5E7</accession>
<name>A0AAD7V5E7_9FUNG</name>
<dbReference type="GeneID" id="83212480"/>
<dbReference type="Proteomes" id="UP001234581">
    <property type="component" value="Unassembled WGS sequence"/>
</dbReference>
<dbReference type="InterPro" id="IPR008253">
    <property type="entry name" value="Marvel"/>
</dbReference>
<evidence type="ECO:0000256" key="3">
    <source>
        <dbReference type="ARBA" id="ARBA00022989"/>
    </source>
</evidence>
<comment type="subcellular location">
    <subcellularLocation>
        <location evidence="1">Membrane</location>
        <topology evidence="1">Multi-pass membrane protein</topology>
    </subcellularLocation>
</comment>
<comment type="caution">
    <text evidence="8">The sequence shown here is derived from an EMBL/GenBank/DDBJ whole genome shotgun (WGS) entry which is preliminary data.</text>
</comment>
<dbReference type="EMBL" id="JARTCD010000019">
    <property type="protein sequence ID" value="KAJ8659352.1"/>
    <property type="molecule type" value="Genomic_DNA"/>
</dbReference>
<keyword evidence="2 6" id="KW-0812">Transmembrane</keyword>
<feature type="compositionally biased region" description="Pro residues" evidence="5">
    <location>
        <begin position="321"/>
        <end position="335"/>
    </location>
</feature>
<feature type="transmembrane region" description="Helical" evidence="6">
    <location>
        <begin position="62"/>
        <end position="84"/>
    </location>
</feature>
<feature type="compositionally biased region" description="Polar residues" evidence="5">
    <location>
        <begin position="353"/>
        <end position="367"/>
    </location>
</feature>
<evidence type="ECO:0000256" key="4">
    <source>
        <dbReference type="ARBA" id="ARBA00023136"/>
    </source>
</evidence>
<feature type="region of interest" description="Disordered" evidence="5">
    <location>
        <begin position="214"/>
        <end position="233"/>
    </location>
</feature>
<feature type="compositionally biased region" description="Low complexity" evidence="5">
    <location>
        <begin position="287"/>
        <end position="298"/>
    </location>
</feature>
<dbReference type="GO" id="GO:0016020">
    <property type="term" value="C:membrane"/>
    <property type="evidence" value="ECO:0007669"/>
    <property type="project" value="UniProtKB-SubCell"/>
</dbReference>
<dbReference type="RefSeq" id="XP_058344265.1">
    <property type="nucleotide sequence ID" value="XM_058485115.1"/>
</dbReference>
<evidence type="ECO:0000256" key="1">
    <source>
        <dbReference type="ARBA" id="ARBA00004141"/>
    </source>
</evidence>
<feature type="region of interest" description="Disordered" evidence="5">
    <location>
        <begin position="241"/>
        <end position="367"/>
    </location>
</feature>
<keyword evidence="4 6" id="KW-0472">Membrane</keyword>
<reference evidence="8 9" key="1">
    <citation type="submission" date="2023-03" db="EMBL/GenBank/DDBJ databases">
        <title>Genome sequence of Lichtheimia ornata CBS 291.66.</title>
        <authorList>
            <person name="Mohabir J.T."/>
            <person name="Shea T.P."/>
            <person name="Kurbessoian T."/>
            <person name="Berby B."/>
            <person name="Fontaine J."/>
            <person name="Livny J."/>
            <person name="Gnirke A."/>
            <person name="Stajich J.E."/>
            <person name="Cuomo C.A."/>
        </authorList>
    </citation>
    <scope>NUCLEOTIDE SEQUENCE [LARGE SCALE GENOMIC DNA]</scope>
    <source>
        <strain evidence="8">CBS 291.66</strain>
    </source>
</reference>
<evidence type="ECO:0000259" key="7">
    <source>
        <dbReference type="Pfam" id="PF01284"/>
    </source>
</evidence>